<dbReference type="STRING" id="1220924.W2SCX6"/>
<dbReference type="InterPro" id="IPR051609">
    <property type="entry name" value="NmrA/Isoflavone_reductase-like"/>
</dbReference>
<dbReference type="GeneID" id="19968081"/>
<dbReference type="OrthoDB" id="419598at2759"/>
<keyword evidence="2" id="KW-0560">Oxidoreductase</keyword>
<dbReference type="SUPFAM" id="SSF51735">
    <property type="entry name" value="NAD(P)-binding Rossmann-fold domains"/>
    <property type="match status" value="1"/>
</dbReference>
<dbReference type="InParanoid" id="W2SCX6"/>
<dbReference type="HOGENOM" id="CLU_044876_2_0_1"/>
<evidence type="ECO:0000259" key="3">
    <source>
        <dbReference type="Pfam" id="PF05368"/>
    </source>
</evidence>
<dbReference type="PANTHER" id="PTHR47706">
    <property type="entry name" value="NMRA-LIKE FAMILY PROTEIN"/>
    <property type="match status" value="1"/>
</dbReference>
<dbReference type="RefSeq" id="XP_008711269.1">
    <property type="nucleotide sequence ID" value="XM_008713047.1"/>
</dbReference>
<name>W2SCX6_CYPE1</name>
<dbReference type="InterPro" id="IPR036291">
    <property type="entry name" value="NAD(P)-bd_dom_sf"/>
</dbReference>
<dbReference type="GO" id="GO:0016491">
    <property type="term" value="F:oxidoreductase activity"/>
    <property type="evidence" value="ECO:0007669"/>
    <property type="project" value="UniProtKB-KW"/>
</dbReference>
<dbReference type="Gene3D" id="3.40.50.720">
    <property type="entry name" value="NAD(P)-binding Rossmann-like Domain"/>
    <property type="match status" value="1"/>
</dbReference>
<proteinExistence type="predicted"/>
<organism evidence="4 5">
    <name type="scientific">Cyphellophora europaea (strain CBS 101466)</name>
    <name type="common">Phialophora europaea</name>
    <dbReference type="NCBI Taxonomy" id="1220924"/>
    <lineage>
        <taxon>Eukaryota</taxon>
        <taxon>Fungi</taxon>
        <taxon>Dikarya</taxon>
        <taxon>Ascomycota</taxon>
        <taxon>Pezizomycotina</taxon>
        <taxon>Eurotiomycetes</taxon>
        <taxon>Chaetothyriomycetidae</taxon>
        <taxon>Chaetothyriales</taxon>
        <taxon>Cyphellophoraceae</taxon>
        <taxon>Cyphellophora</taxon>
    </lineage>
</organism>
<reference evidence="4 5" key="1">
    <citation type="submission" date="2013-03" db="EMBL/GenBank/DDBJ databases">
        <title>The Genome Sequence of Phialophora europaea CBS 101466.</title>
        <authorList>
            <consortium name="The Broad Institute Genomics Platform"/>
            <person name="Cuomo C."/>
            <person name="de Hoog S."/>
            <person name="Gorbushina A."/>
            <person name="Walker B."/>
            <person name="Young S.K."/>
            <person name="Zeng Q."/>
            <person name="Gargeya S."/>
            <person name="Fitzgerald M."/>
            <person name="Haas B."/>
            <person name="Abouelleil A."/>
            <person name="Allen A.W."/>
            <person name="Alvarado L."/>
            <person name="Arachchi H.M."/>
            <person name="Berlin A.M."/>
            <person name="Chapman S.B."/>
            <person name="Gainer-Dewar J."/>
            <person name="Goldberg J."/>
            <person name="Griggs A."/>
            <person name="Gujja S."/>
            <person name="Hansen M."/>
            <person name="Howarth C."/>
            <person name="Imamovic A."/>
            <person name="Ireland A."/>
            <person name="Larimer J."/>
            <person name="McCowan C."/>
            <person name="Murphy C."/>
            <person name="Pearson M."/>
            <person name="Poon T.W."/>
            <person name="Priest M."/>
            <person name="Roberts A."/>
            <person name="Saif S."/>
            <person name="Shea T."/>
            <person name="Sisk P."/>
            <person name="Sykes S."/>
            <person name="Wortman J."/>
            <person name="Nusbaum C."/>
            <person name="Birren B."/>
        </authorList>
    </citation>
    <scope>NUCLEOTIDE SEQUENCE [LARGE SCALE GENOMIC DNA]</scope>
    <source>
        <strain evidence="4 5">CBS 101466</strain>
    </source>
</reference>
<evidence type="ECO:0000256" key="1">
    <source>
        <dbReference type="ARBA" id="ARBA00022857"/>
    </source>
</evidence>
<gene>
    <name evidence="4" type="ORF">HMPREF1541_00742</name>
</gene>
<dbReference type="AlphaFoldDB" id="W2SCX6"/>
<dbReference type="Proteomes" id="UP000030752">
    <property type="component" value="Unassembled WGS sequence"/>
</dbReference>
<dbReference type="VEuPathDB" id="FungiDB:HMPREF1541_00742"/>
<feature type="domain" description="NmrA-like" evidence="3">
    <location>
        <begin position="8"/>
        <end position="250"/>
    </location>
</feature>
<keyword evidence="1" id="KW-0521">NADP</keyword>
<dbReference type="EMBL" id="KB822711">
    <property type="protein sequence ID" value="ETN46557.1"/>
    <property type="molecule type" value="Genomic_DNA"/>
</dbReference>
<evidence type="ECO:0000313" key="4">
    <source>
        <dbReference type="EMBL" id="ETN46557.1"/>
    </source>
</evidence>
<dbReference type="Pfam" id="PF05368">
    <property type="entry name" value="NmrA"/>
    <property type="match status" value="1"/>
</dbReference>
<dbReference type="eggNOG" id="ENOG502SAPA">
    <property type="taxonomic scope" value="Eukaryota"/>
</dbReference>
<dbReference type="Gene3D" id="3.90.25.10">
    <property type="entry name" value="UDP-galactose 4-epimerase, domain 1"/>
    <property type="match status" value="1"/>
</dbReference>
<protein>
    <recommendedName>
        <fullName evidence="3">NmrA-like domain-containing protein</fullName>
    </recommendedName>
</protein>
<keyword evidence="5" id="KW-1185">Reference proteome</keyword>
<evidence type="ECO:0000256" key="2">
    <source>
        <dbReference type="ARBA" id="ARBA00023002"/>
    </source>
</evidence>
<accession>W2SCX6</accession>
<dbReference type="PANTHER" id="PTHR47706:SF11">
    <property type="entry name" value="ISOFLAVONE REDUCTASE FAMILY PROTEIN (AFU_ORTHOLOGUE AFUA_1G12510)"/>
    <property type="match status" value="1"/>
</dbReference>
<dbReference type="InterPro" id="IPR008030">
    <property type="entry name" value="NmrA-like"/>
</dbReference>
<sequence length="319" mass="35885">MPWGEPARNILIIGATGIIGTYITRAIVDSQHLFDRICVLTSEKTVVEKVQDICALESWGVEVFVARLDDEDKVKEAYKGKGGVEKQIPLITWAEEAGVRRFFPSEYGTDIEYWPESVHEPPHMAKLKVRAHMKTMKRLEHTYLVTGPYSDLYFGPMKGRPELGSFDVSLKRAVLLGDGDGPVSFTAMIDVGRFLVAALLNGNASRNTTLIVHSFTATPHDIVAEYEEQTGCTWEKQYTTLERLKEIEKEEYQIYSPLATVATLRRIWTAGGTLYKYYDDSILGSIDSENLCSQVTANIMKQEEGDHPFPSLLRKLSLV</sequence>
<evidence type="ECO:0000313" key="5">
    <source>
        <dbReference type="Proteomes" id="UP000030752"/>
    </source>
</evidence>